<evidence type="ECO:0000313" key="2">
    <source>
        <dbReference type="Proteomes" id="UP001145742"/>
    </source>
</evidence>
<dbReference type="Proteomes" id="UP001145742">
    <property type="component" value="Unassembled WGS sequence"/>
</dbReference>
<name>A0ABQ9DHX7_9PASS</name>
<comment type="caution">
    <text evidence="1">The sequence shown here is derived from an EMBL/GenBank/DDBJ whole genome shotgun (WGS) entry which is preliminary data.</text>
</comment>
<proteinExistence type="predicted"/>
<keyword evidence="2" id="KW-1185">Reference proteome</keyword>
<gene>
    <name evidence="1" type="ORF">WISP_52418</name>
</gene>
<protein>
    <submittedName>
        <fullName evidence="1">Uncharacterized protein</fullName>
    </submittedName>
</protein>
<reference evidence="1" key="1">
    <citation type="submission" date="2019-10" db="EMBL/GenBank/DDBJ databases">
        <authorList>
            <person name="Soares A.E.R."/>
            <person name="Aleixo A."/>
            <person name="Schneider P."/>
            <person name="Miyaki C.Y."/>
            <person name="Schneider M.P."/>
            <person name="Mello C."/>
            <person name="Vasconcelos A.T.R."/>
        </authorList>
    </citation>
    <scope>NUCLEOTIDE SEQUENCE</scope>
    <source>
        <tissue evidence="1">Muscle</tissue>
    </source>
</reference>
<organism evidence="1 2">
    <name type="scientific">Willisornis vidua</name>
    <name type="common">Xingu scale-backed antbird</name>
    <dbReference type="NCBI Taxonomy" id="1566151"/>
    <lineage>
        <taxon>Eukaryota</taxon>
        <taxon>Metazoa</taxon>
        <taxon>Chordata</taxon>
        <taxon>Craniata</taxon>
        <taxon>Vertebrata</taxon>
        <taxon>Euteleostomi</taxon>
        <taxon>Archelosauria</taxon>
        <taxon>Archosauria</taxon>
        <taxon>Dinosauria</taxon>
        <taxon>Saurischia</taxon>
        <taxon>Theropoda</taxon>
        <taxon>Coelurosauria</taxon>
        <taxon>Aves</taxon>
        <taxon>Neognathae</taxon>
        <taxon>Neoaves</taxon>
        <taxon>Telluraves</taxon>
        <taxon>Australaves</taxon>
        <taxon>Passeriformes</taxon>
        <taxon>Thamnophilidae</taxon>
        <taxon>Willisornis</taxon>
    </lineage>
</organism>
<accession>A0ABQ9DHX7</accession>
<evidence type="ECO:0000313" key="1">
    <source>
        <dbReference type="EMBL" id="KAJ7419746.1"/>
    </source>
</evidence>
<dbReference type="EMBL" id="WHWB01033463">
    <property type="protein sequence ID" value="KAJ7419746.1"/>
    <property type="molecule type" value="Genomic_DNA"/>
</dbReference>
<sequence length="128" mass="13926">MSPFRAQNSRKVPMGDATSCCLHYLASLAAPLDNVGVRKVIYYALVMSCHVTPCHAKLAWGLSALLTPNSLTLHAACGLEFIRNYEATEPSGNRALVLIVLVKSPMSQQFTPTEELPLYVEVMAHGPL</sequence>